<evidence type="ECO:0000313" key="1">
    <source>
        <dbReference type="EMBL" id="SNR97590.1"/>
    </source>
</evidence>
<dbReference type="GO" id="GO:0008757">
    <property type="term" value="F:S-adenosylmethionine-dependent methyltransferase activity"/>
    <property type="evidence" value="ECO:0007669"/>
    <property type="project" value="InterPro"/>
</dbReference>
<gene>
    <name evidence="1" type="ORF">SAMN06265376_10555</name>
</gene>
<dbReference type="Proteomes" id="UP000198379">
    <property type="component" value="Unassembled WGS sequence"/>
</dbReference>
<keyword evidence="1" id="KW-0489">Methyltransferase</keyword>
<accession>A0A239APX3</accession>
<dbReference type="GO" id="GO:0032259">
    <property type="term" value="P:methylation"/>
    <property type="evidence" value="ECO:0007669"/>
    <property type="project" value="UniProtKB-KW"/>
</dbReference>
<dbReference type="EMBL" id="FZNY01000005">
    <property type="protein sequence ID" value="SNR97590.1"/>
    <property type="molecule type" value="Genomic_DNA"/>
</dbReference>
<dbReference type="InterPro" id="IPR029063">
    <property type="entry name" value="SAM-dependent_MTases_sf"/>
</dbReference>
<sequence length="234" mass="26659">MDIDIFGQAVNDYFDKQYAEDIIVHSSIAEDDTIPIPYLFRKYHEMPAIEQKALQLCKGKTLDIGSGAGSHSLWLQEHGIEVTALDISEGCGTLSRKRMIKNSITSHILEHQTTYDTLLLLMNGTGIFEEVSKIDLYLQHLKKMLTPGGQILIDGSDIKYMFETDDGGYWIDIHSAYYGEVTMGMSYKGQRSPDFKWLYLDFETLAVYAKKNEFDCELILEGNHYDYLARLTVA</sequence>
<evidence type="ECO:0000313" key="2">
    <source>
        <dbReference type="Proteomes" id="UP000198379"/>
    </source>
</evidence>
<dbReference type="OrthoDB" id="1143568at2"/>
<dbReference type="Gene3D" id="3.40.50.150">
    <property type="entry name" value="Vaccinia Virus protein VP39"/>
    <property type="match status" value="1"/>
</dbReference>
<organism evidence="1 2">
    <name type="scientific">Dokdonia pacifica</name>
    <dbReference type="NCBI Taxonomy" id="1627892"/>
    <lineage>
        <taxon>Bacteria</taxon>
        <taxon>Pseudomonadati</taxon>
        <taxon>Bacteroidota</taxon>
        <taxon>Flavobacteriia</taxon>
        <taxon>Flavobacteriales</taxon>
        <taxon>Flavobacteriaceae</taxon>
        <taxon>Dokdonia</taxon>
    </lineage>
</organism>
<dbReference type="CDD" id="cd02440">
    <property type="entry name" value="AdoMet_MTases"/>
    <property type="match status" value="1"/>
</dbReference>
<protein>
    <submittedName>
        <fullName evidence="1">Methyltransferase domain-containing protein</fullName>
    </submittedName>
</protein>
<name>A0A239APX3_9FLAO</name>
<dbReference type="RefSeq" id="WP_089372314.1">
    <property type="nucleotide sequence ID" value="NZ_BMEP01000006.1"/>
</dbReference>
<keyword evidence="2" id="KW-1185">Reference proteome</keyword>
<keyword evidence="1" id="KW-0808">Transferase</keyword>
<dbReference type="Pfam" id="PF13489">
    <property type="entry name" value="Methyltransf_23"/>
    <property type="match status" value="1"/>
</dbReference>
<proteinExistence type="predicted"/>
<reference evidence="1 2" key="1">
    <citation type="submission" date="2017-06" db="EMBL/GenBank/DDBJ databases">
        <authorList>
            <person name="Kim H.J."/>
            <person name="Triplett B.A."/>
        </authorList>
    </citation>
    <scope>NUCLEOTIDE SEQUENCE [LARGE SCALE GENOMIC DNA]</scope>
    <source>
        <strain evidence="1 2">DSM 25597</strain>
    </source>
</reference>
<dbReference type="SUPFAM" id="SSF53335">
    <property type="entry name" value="S-adenosyl-L-methionine-dependent methyltransferases"/>
    <property type="match status" value="1"/>
</dbReference>
<dbReference type="AlphaFoldDB" id="A0A239APX3"/>